<sequence length="430" mass="49923">MVEEIQSGIEPSNQNIDTSRKEPKQEGDHFTYLNSLRISLEKKYFLEFNSSFCNISLKIPRVHDYNFNVDNEASFMLGIEDQGKSSEKKLCIIHRDITVSFSLNPSLCVMKFFLGELEMLLVAYTSHVSIFEKLCAISLDGNLFLLVPCTLKRLTPCVSLENQLVPNVFKYLSSNTSSVNHLLPSKVKLGLLSFEHENLHDHSFMEPKVIESWLACAIFDVFHARTKGKPIENNDYVLSFFATFMKNIDGFILSNQPLSLLSDQIEFLSIKQVFMKDFIVFATANQLVSCLSEHIEFPLHEHELSHVVESLKTLFENAHGFQFYNSHFKKFILKNDFENKMRLLVLPQTFQRVDLEECISLALSWKNSCALFLKYEFGATLLYRLHFKESLKKIVFKEECRQFWTLKALYLHLLISILMLWNSRSIKFIL</sequence>
<accession>A0ACC0CBI9</accession>
<keyword evidence="2" id="KW-1185">Reference proteome</keyword>
<name>A0ACC0CBI9_CATRO</name>
<organism evidence="1 2">
    <name type="scientific">Catharanthus roseus</name>
    <name type="common">Madagascar periwinkle</name>
    <name type="synonym">Vinca rosea</name>
    <dbReference type="NCBI Taxonomy" id="4058"/>
    <lineage>
        <taxon>Eukaryota</taxon>
        <taxon>Viridiplantae</taxon>
        <taxon>Streptophyta</taxon>
        <taxon>Embryophyta</taxon>
        <taxon>Tracheophyta</taxon>
        <taxon>Spermatophyta</taxon>
        <taxon>Magnoliopsida</taxon>
        <taxon>eudicotyledons</taxon>
        <taxon>Gunneridae</taxon>
        <taxon>Pentapetalae</taxon>
        <taxon>asterids</taxon>
        <taxon>lamiids</taxon>
        <taxon>Gentianales</taxon>
        <taxon>Apocynaceae</taxon>
        <taxon>Rauvolfioideae</taxon>
        <taxon>Vinceae</taxon>
        <taxon>Catharanthinae</taxon>
        <taxon>Catharanthus</taxon>
    </lineage>
</organism>
<evidence type="ECO:0000313" key="1">
    <source>
        <dbReference type="EMBL" id="KAI5682212.1"/>
    </source>
</evidence>
<protein>
    <submittedName>
        <fullName evidence="1">Uncharacterized protein</fullName>
    </submittedName>
</protein>
<proteinExistence type="predicted"/>
<dbReference type="Proteomes" id="UP001060085">
    <property type="component" value="Linkage Group LG01"/>
</dbReference>
<comment type="caution">
    <text evidence="1">The sequence shown here is derived from an EMBL/GenBank/DDBJ whole genome shotgun (WGS) entry which is preliminary data.</text>
</comment>
<gene>
    <name evidence="1" type="ORF">M9H77_03440</name>
</gene>
<dbReference type="EMBL" id="CM044701">
    <property type="protein sequence ID" value="KAI5682212.1"/>
    <property type="molecule type" value="Genomic_DNA"/>
</dbReference>
<evidence type="ECO:0000313" key="2">
    <source>
        <dbReference type="Proteomes" id="UP001060085"/>
    </source>
</evidence>
<reference evidence="2" key="1">
    <citation type="journal article" date="2023" name="Nat. Plants">
        <title>Single-cell RNA sequencing provides a high-resolution roadmap for understanding the multicellular compartmentation of specialized metabolism.</title>
        <authorList>
            <person name="Sun S."/>
            <person name="Shen X."/>
            <person name="Li Y."/>
            <person name="Li Y."/>
            <person name="Wang S."/>
            <person name="Li R."/>
            <person name="Zhang H."/>
            <person name="Shen G."/>
            <person name="Guo B."/>
            <person name="Wei J."/>
            <person name="Xu J."/>
            <person name="St-Pierre B."/>
            <person name="Chen S."/>
            <person name="Sun C."/>
        </authorList>
    </citation>
    <scope>NUCLEOTIDE SEQUENCE [LARGE SCALE GENOMIC DNA]</scope>
</reference>